<name>G3MBR0_9CAUD</name>
<keyword evidence="2" id="KW-1185">Reference proteome</keyword>
<dbReference type="GeneID" id="18563410"/>
<gene>
    <name evidence="1" type="primary">194</name>
    <name evidence="1" type="ORF">G_194</name>
</gene>
<dbReference type="EMBL" id="JN638751">
    <property type="protein sequence ID" value="AEO93454.1"/>
    <property type="molecule type" value="Genomic_DNA"/>
</dbReference>
<protein>
    <submittedName>
        <fullName evidence="1">Gp194</fullName>
    </submittedName>
</protein>
<dbReference type="Gene3D" id="1.20.120.20">
    <property type="entry name" value="Apolipoprotein"/>
    <property type="match status" value="1"/>
</dbReference>
<evidence type="ECO:0000313" key="1">
    <source>
        <dbReference type="EMBL" id="AEO93454.1"/>
    </source>
</evidence>
<sequence length="90" mass="10385">MKKMIKKVSSRLKKMYERIAVTILDVANGLEQGTVIDMRREVSPNVIDMRKQISPNVIDMRKQISPNVIDMRNAAKPNVVKFVDMRNQLT</sequence>
<proteinExistence type="predicted"/>
<accession>G3MBR0</accession>
<evidence type="ECO:0000313" key="2">
    <source>
        <dbReference type="Proteomes" id="UP000009273"/>
    </source>
</evidence>
<dbReference type="Proteomes" id="UP000009273">
    <property type="component" value="Segment"/>
</dbReference>
<dbReference type="SUPFAM" id="SSF47162">
    <property type="entry name" value="Apolipoprotein"/>
    <property type="match status" value="1"/>
</dbReference>
<dbReference type="KEGG" id="vg:18563410"/>
<organism evidence="1 2">
    <name type="scientific">Bacillus phage G</name>
    <dbReference type="NCBI Taxonomy" id="2884420"/>
    <lineage>
        <taxon>Viruses</taxon>
        <taxon>Duplodnaviria</taxon>
        <taxon>Heunggongvirae</taxon>
        <taxon>Uroviricota</taxon>
        <taxon>Caudoviricetes</taxon>
        <taxon>Donellivirus</taxon>
        <taxon>Donellivirus gee</taxon>
    </lineage>
</organism>
<dbReference type="RefSeq" id="YP_009015497.1">
    <property type="nucleotide sequence ID" value="NC_023719.1"/>
</dbReference>
<reference evidence="1 2" key="1">
    <citation type="submission" date="2011-09" db="EMBL/GenBank/DDBJ databases">
        <authorList>
            <person name="Pope W.H."/>
            <person name="Pedulla M.L."/>
            <person name="Ford M.E."/>
            <person name="Peebles C.L."/>
            <person name="Hatfull G.H."/>
            <person name="Hendrix R.W."/>
        </authorList>
    </citation>
    <scope>NUCLEOTIDE SEQUENCE [LARGE SCALE GENOMIC DNA]</scope>
    <source>
        <strain evidence="1">G</strain>
    </source>
</reference>